<keyword evidence="1" id="KW-1133">Transmembrane helix</keyword>
<evidence type="ECO:0008006" key="4">
    <source>
        <dbReference type="Google" id="ProtNLM"/>
    </source>
</evidence>
<comment type="caution">
    <text evidence="2">The sequence shown here is derived from an EMBL/GenBank/DDBJ whole genome shotgun (WGS) entry which is preliminary data.</text>
</comment>
<feature type="non-terminal residue" evidence="2">
    <location>
        <position position="1"/>
    </location>
</feature>
<sequence>QGGRSTFSTESDHEFIAENLPLFWPRSLKKQDWPMEASAFEDSSKRQVRRGARCNSELSLAVPAMSLSSALTSLEKRGRRWSIINPHSTKKMVYDGFAIVCMAWDFILIPIVIGWDIQTNEHDFLASAMMAVTMFWTLDILVSFRTAYQ</sequence>
<name>A0ABN9PQ13_9DINO</name>
<accession>A0ABN9PQ13</accession>
<evidence type="ECO:0000256" key="1">
    <source>
        <dbReference type="SAM" id="Phobius"/>
    </source>
</evidence>
<dbReference type="Proteomes" id="UP001189429">
    <property type="component" value="Unassembled WGS sequence"/>
</dbReference>
<evidence type="ECO:0000313" key="3">
    <source>
        <dbReference type="Proteomes" id="UP001189429"/>
    </source>
</evidence>
<dbReference type="EMBL" id="CAUYUJ010001288">
    <property type="protein sequence ID" value="CAK0795207.1"/>
    <property type="molecule type" value="Genomic_DNA"/>
</dbReference>
<evidence type="ECO:0000313" key="2">
    <source>
        <dbReference type="EMBL" id="CAK0795207.1"/>
    </source>
</evidence>
<feature type="transmembrane region" description="Helical" evidence="1">
    <location>
        <begin position="125"/>
        <end position="144"/>
    </location>
</feature>
<keyword evidence="1" id="KW-0472">Membrane</keyword>
<gene>
    <name evidence="2" type="ORF">PCOR1329_LOCUS4935</name>
</gene>
<feature type="transmembrane region" description="Helical" evidence="1">
    <location>
        <begin position="92"/>
        <end position="113"/>
    </location>
</feature>
<organism evidence="2 3">
    <name type="scientific">Prorocentrum cordatum</name>
    <dbReference type="NCBI Taxonomy" id="2364126"/>
    <lineage>
        <taxon>Eukaryota</taxon>
        <taxon>Sar</taxon>
        <taxon>Alveolata</taxon>
        <taxon>Dinophyceae</taxon>
        <taxon>Prorocentrales</taxon>
        <taxon>Prorocentraceae</taxon>
        <taxon>Prorocentrum</taxon>
    </lineage>
</organism>
<reference evidence="2" key="1">
    <citation type="submission" date="2023-10" db="EMBL/GenBank/DDBJ databases">
        <authorList>
            <person name="Chen Y."/>
            <person name="Shah S."/>
            <person name="Dougan E. K."/>
            <person name="Thang M."/>
            <person name="Chan C."/>
        </authorList>
    </citation>
    <scope>NUCLEOTIDE SEQUENCE [LARGE SCALE GENOMIC DNA]</scope>
</reference>
<keyword evidence="1" id="KW-0812">Transmembrane</keyword>
<keyword evidence="3" id="KW-1185">Reference proteome</keyword>
<proteinExistence type="predicted"/>
<feature type="non-terminal residue" evidence="2">
    <location>
        <position position="149"/>
    </location>
</feature>
<protein>
    <recommendedName>
        <fullName evidence="4">Ion transport domain-containing protein</fullName>
    </recommendedName>
</protein>